<dbReference type="EMBL" id="WWEO01000035">
    <property type="protein sequence ID" value="NCD68113.1"/>
    <property type="molecule type" value="Genomic_DNA"/>
</dbReference>
<dbReference type="GO" id="GO:0003700">
    <property type="term" value="F:DNA-binding transcription factor activity"/>
    <property type="evidence" value="ECO:0007669"/>
    <property type="project" value="TreeGrafter"/>
</dbReference>
<dbReference type="InterPro" id="IPR018490">
    <property type="entry name" value="cNMP-bd_dom_sf"/>
</dbReference>
<dbReference type="PANTHER" id="PTHR24567">
    <property type="entry name" value="CRP FAMILY TRANSCRIPTIONAL REGULATORY PROTEIN"/>
    <property type="match status" value="1"/>
</dbReference>
<dbReference type="InterPro" id="IPR050397">
    <property type="entry name" value="Env_Response_Regulators"/>
</dbReference>
<protein>
    <submittedName>
        <fullName evidence="2">Cyclic nucleotide-binding domain-containing protein</fullName>
    </submittedName>
</protein>
<evidence type="ECO:0000313" key="2">
    <source>
        <dbReference type="EMBL" id="NCD68113.1"/>
    </source>
</evidence>
<proteinExistence type="predicted"/>
<accession>A0A965ZD64</accession>
<dbReference type="GO" id="GO:0005829">
    <property type="term" value="C:cytosol"/>
    <property type="evidence" value="ECO:0007669"/>
    <property type="project" value="TreeGrafter"/>
</dbReference>
<dbReference type="SMART" id="SM00100">
    <property type="entry name" value="cNMP"/>
    <property type="match status" value="1"/>
</dbReference>
<name>A0A965ZD64_9SPHI</name>
<dbReference type="Proteomes" id="UP000638732">
    <property type="component" value="Unassembled WGS sequence"/>
</dbReference>
<feature type="domain" description="Cyclic nucleotide-binding" evidence="1">
    <location>
        <begin position="24"/>
        <end position="116"/>
    </location>
</feature>
<reference evidence="2" key="2">
    <citation type="submission" date="2020-10" db="EMBL/GenBank/DDBJ databases">
        <title>Mucilaginibacter sp. nov., isolated from soil.</title>
        <authorList>
            <person name="Jeon C.O."/>
        </authorList>
    </citation>
    <scope>NUCLEOTIDE SEQUENCE</scope>
    <source>
        <strain evidence="2">R11</strain>
    </source>
</reference>
<comment type="caution">
    <text evidence="2">The sequence shown here is derived from an EMBL/GenBank/DDBJ whole genome shotgun (WGS) entry which is preliminary data.</text>
</comment>
<evidence type="ECO:0000259" key="1">
    <source>
        <dbReference type="PROSITE" id="PS50042"/>
    </source>
</evidence>
<organism evidence="2 3">
    <name type="scientific">Mucilaginibacter agri</name>
    <dbReference type="NCBI Taxonomy" id="2695265"/>
    <lineage>
        <taxon>Bacteria</taxon>
        <taxon>Pseudomonadati</taxon>
        <taxon>Bacteroidota</taxon>
        <taxon>Sphingobacteriia</taxon>
        <taxon>Sphingobacteriales</taxon>
        <taxon>Sphingobacteriaceae</taxon>
        <taxon>Mucilaginibacter</taxon>
    </lineage>
</organism>
<keyword evidence="3" id="KW-1185">Reference proteome</keyword>
<dbReference type="InterPro" id="IPR014710">
    <property type="entry name" value="RmlC-like_jellyroll"/>
</dbReference>
<evidence type="ECO:0000313" key="3">
    <source>
        <dbReference type="Proteomes" id="UP000638732"/>
    </source>
</evidence>
<dbReference type="AlphaFoldDB" id="A0A965ZD64"/>
<dbReference type="Pfam" id="PF00027">
    <property type="entry name" value="cNMP_binding"/>
    <property type="match status" value="1"/>
</dbReference>
<dbReference type="PROSITE" id="PS50042">
    <property type="entry name" value="CNMP_BINDING_3"/>
    <property type="match status" value="1"/>
</dbReference>
<dbReference type="SUPFAM" id="SSF51206">
    <property type="entry name" value="cAMP-binding domain-like"/>
    <property type="match status" value="1"/>
</dbReference>
<gene>
    <name evidence="2" type="ORF">GSY63_01945</name>
</gene>
<dbReference type="PANTHER" id="PTHR24567:SF76">
    <property type="entry name" value="CYCLIC NUCLEOTIDE-BINDING DOMAIN PROTEIN"/>
    <property type="match status" value="1"/>
</dbReference>
<dbReference type="CDD" id="cd00038">
    <property type="entry name" value="CAP_ED"/>
    <property type="match status" value="1"/>
</dbReference>
<sequence>MNREALAQLFHSTNLVSLSTANTIADQFEHKQLLKNQYLLTAGKICDEYLFLEQGYMRAFAQNTAGEEVTTTFYVPGQMVFEVASFFNRTRSKENIQALTDCEGWFITFKQLNELFHTLPEFREFGRSVLVNSFASFKNRMLSAITETAEERYLSLLKSNPEILQHAPLKHIASYLGITDTSLSRIRAAMSKK</sequence>
<dbReference type="Gene3D" id="2.60.120.10">
    <property type="entry name" value="Jelly Rolls"/>
    <property type="match status" value="1"/>
</dbReference>
<dbReference type="InterPro" id="IPR000595">
    <property type="entry name" value="cNMP-bd_dom"/>
</dbReference>
<reference evidence="2" key="1">
    <citation type="submission" date="2020-01" db="EMBL/GenBank/DDBJ databases">
        <authorList>
            <person name="Seo Y.L."/>
        </authorList>
    </citation>
    <scope>NUCLEOTIDE SEQUENCE</scope>
    <source>
        <strain evidence="2">R11</strain>
    </source>
</reference>
<dbReference type="RefSeq" id="WP_166584140.1">
    <property type="nucleotide sequence ID" value="NZ_WWEO01000035.1"/>
</dbReference>